<feature type="compositionally biased region" description="Polar residues" evidence="1">
    <location>
        <begin position="7"/>
        <end position="26"/>
    </location>
</feature>
<feature type="region of interest" description="Disordered" evidence="1">
    <location>
        <begin position="1"/>
        <end position="49"/>
    </location>
</feature>
<feature type="compositionally biased region" description="Low complexity" evidence="1">
    <location>
        <begin position="37"/>
        <end position="49"/>
    </location>
</feature>
<comment type="caution">
    <text evidence="2">The sequence shown here is derived from an EMBL/GenBank/DDBJ whole genome shotgun (WGS) entry which is preliminary data.</text>
</comment>
<gene>
    <name evidence="2" type="ORF">cyc_05633</name>
</gene>
<proteinExistence type="predicted"/>
<feature type="region of interest" description="Disordered" evidence="1">
    <location>
        <begin position="174"/>
        <end position="197"/>
    </location>
</feature>
<reference evidence="2 3" key="1">
    <citation type="journal article" date="2016" name="BMC Genomics">
        <title>Comparative genomics reveals Cyclospora cayetanensis possesses coccidia-like metabolism and invasion components but unique surface antigens.</title>
        <authorList>
            <person name="Liu S."/>
            <person name="Wang L."/>
            <person name="Zheng H."/>
            <person name="Xu Z."/>
            <person name="Roellig D.M."/>
            <person name="Li N."/>
            <person name="Frace M.A."/>
            <person name="Tang K."/>
            <person name="Arrowood M.J."/>
            <person name="Moss D.M."/>
            <person name="Zhang L."/>
            <person name="Feng Y."/>
            <person name="Xiao L."/>
        </authorList>
    </citation>
    <scope>NUCLEOTIDE SEQUENCE [LARGE SCALE GENOMIC DNA]</scope>
    <source>
        <strain evidence="2 3">CHN_HEN01</strain>
    </source>
</reference>
<dbReference type="Proteomes" id="UP000095192">
    <property type="component" value="Unassembled WGS sequence"/>
</dbReference>
<keyword evidence="3" id="KW-1185">Reference proteome</keyword>
<protein>
    <submittedName>
        <fullName evidence="2">Uncharacterized protein</fullName>
    </submittedName>
</protein>
<name>A0A1D3CQX8_9EIME</name>
<dbReference type="AlphaFoldDB" id="A0A1D3CQX8"/>
<dbReference type="EMBL" id="JROU02002278">
    <property type="protein sequence ID" value="OEH73596.1"/>
    <property type="molecule type" value="Genomic_DNA"/>
</dbReference>
<organism evidence="2 3">
    <name type="scientific">Cyclospora cayetanensis</name>
    <dbReference type="NCBI Taxonomy" id="88456"/>
    <lineage>
        <taxon>Eukaryota</taxon>
        <taxon>Sar</taxon>
        <taxon>Alveolata</taxon>
        <taxon>Apicomplexa</taxon>
        <taxon>Conoidasida</taxon>
        <taxon>Coccidia</taxon>
        <taxon>Eucoccidiorida</taxon>
        <taxon>Eimeriorina</taxon>
        <taxon>Eimeriidae</taxon>
        <taxon>Cyclospora</taxon>
    </lineage>
</organism>
<feature type="compositionally biased region" description="Basic and acidic residues" evidence="1">
    <location>
        <begin position="101"/>
        <end position="112"/>
    </location>
</feature>
<feature type="region of interest" description="Disordered" evidence="1">
    <location>
        <begin position="66"/>
        <end position="118"/>
    </location>
</feature>
<evidence type="ECO:0000313" key="2">
    <source>
        <dbReference type="EMBL" id="OEH73596.1"/>
    </source>
</evidence>
<evidence type="ECO:0000256" key="1">
    <source>
        <dbReference type="SAM" id="MobiDB-lite"/>
    </source>
</evidence>
<dbReference type="VEuPathDB" id="ToxoDB:cyc_05633"/>
<feature type="region of interest" description="Disordered" evidence="1">
    <location>
        <begin position="246"/>
        <end position="276"/>
    </location>
</feature>
<accession>A0A1D3CQX8</accession>
<evidence type="ECO:0000313" key="3">
    <source>
        <dbReference type="Proteomes" id="UP000095192"/>
    </source>
</evidence>
<dbReference type="InParanoid" id="A0A1D3CQX8"/>
<feature type="compositionally biased region" description="Polar residues" evidence="1">
    <location>
        <begin position="185"/>
        <end position="197"/>
    </location>
</feature>
<sequence>MEGIGKSGTTSSSRCDGNPQLSSTVAASAEADRGSVPAATTDAAASSCPAAAGEVVQFFRSRKKQRKEASCLVSREAPGGPPASVCSAEMKAESGPSRVKVKTEEVQHEEQRTGGGAAATAVLAASKRPPYALKDEACNSAKFDPLPSAAPGDRTRRPLRSRTAAFRMVHFGSTRSVMSDGPRKGTNSATEQPNGEASISEGLVEAQRANGRNVCAFWLRRKSHKGNENLQMWGMWQPALAYSRRLTRKPDRRSSRSKVRAVPKTEDCKRGGRMHG</sequence>